<feature type="binding site" evidence="8">
    <location>
        <begin position="26"/>
        <end position="31"/>
    </location>
    <ligand>
        <name>ATP</name>
        <dbReference type="ChEBI" id="CHEBI:30616"/>
    </ligand>
</feature>
<keyword evidence="4 8" id="KW-0819">tRNA processing</keyword>
<dbReference type="SMART" id="SM00977">
    <property type="entry name" value="TilS_C"/>
    <property type="match status" value="1"/>
</dbReference>
<evidence type="ECO:0000256" key="7">
    <source>
        <dbReference type="ARBA" id="ARBA00048539"/>
    </source>
</evidence>
<keyword evidence="11" id="KW-1185">Reference proteome</keyword>
<dbReference type="EMBL" id="CP104064">
    <property type="protein sequence ID" value="WAH37348.1"/>
    <property type="molecule type" value="Genomic_DNA"/>
</dbReference>
<dbReference type="EC" id="6.3.4.19" evidence="8"/>
<comment type="catalytic activity">
    <reaction evidence="7 8">
        <text>cytidine(34) in tRNA(Ile2) + L-lysine + ATP = lysidine(34) in tRNA(Ile2) + AMP + diphosphate + H(+)</text>
        <dbReference type="Rhea" id="RHEA:43744"/>
        <dbReference type="Rhea" id="RHEA-COMP:10625"/>
        <dbReference type="Rhea" id="RHEA-COMP:10670"/>
        <dbReference type="ChEBI" id="CHEBI:15378"/>
        <dbReference type="ChEBI" id="CHEBI:30616"/>
        <dbReference type="ChEBI" id="CHEBI:32551"/>
        <dbReference type="ChEBI" id="CHEBI:33019"/>
        <dbReference type="ChEBI" id="CHEBI:82748"/>
        <dbReference type="ChEBI" id="CHEBI:83665"/>
        <dbReference type="ChEBI" id="CHEBI:456215"/>
        <dbReference type="EC" id="6.3.4.19"/>
    </reaction>
</comment>
<protein>
    <recommendedName>
        <fullName evidence="8">tRNA(Ile)-lysidine synthase</fullName>
        <ecNumber evidence="8">6.3.4.19</ecNumber>
    </recommendedName>
    <alternativeName>
        <fullName evidence="8">tRNA(Ile)-2-lysyl-cytidine synthase</fullName>
    </alternativeName>
    <alternativeName>
        <fullName evidence="8">tRNA(Ile)-lysidine synthetase</fullName>
    </alternativeName>
</protein>
<keyword evidence="6 8" id="KW-0067">ATP-binding</keyword>
<evidence type="ECO:0000256" key="2">
    <source>
        <dbReference type="ARBA" id="ARBA00022490"/>
    </source>
</evidence>
<evidence type="ECO:0000256" key="6">
    <source>
        <dbReference type="ARBA" id="ARBA00022840"/>
    </source>
</evidence>
<dbReference type="NCBIfam" id="TIGR02433">
    <property type="entry name" value="lysidine_TilS_C"/>
    <property type="match status" value="1"/>
</dbReference>
<evidence type="ECO:0000256" key="1">
    <source>
        <dbReference type="ARBA" id="ARBA00004496"/>
    </source>
</evidence>
<dbReference type="Pfam" id="PF11734">
    <property type="entry name" value="TilS_C"/>
    <property type="match status" value="1"/>
</dbReference>
<evidence type="ECO:0000256" key="3">
    <source>
        <dbReference type="ARBA" id="ARBA00022598"/>
    </source>
</evidence>
<keyword evidence="5 8" id="KW-0547">Nucleotide-binding</keyword>
<dbReference type="InterPro" id="IPR014729">
    <property type="entry name" value="Rossmann-like_a/b/a_fold"/>
</dbReference>
<comment type="similarity">
    <text evidence="8">Belongs to the tRNA(Ile)-lysidine synthase family.</text>
</comment>
<feature type="domain" description="Lysidine-tRNA(Ile) synthetase C-terminal" evidence="9">
    <location>
        <begin position="387"/>
        <end position="461"/>
    </location>
</feature>
<dbReference type="InterPro" id="IPR012795">
    <property type="entry name" value="tRNA_Ile_lys_synt_N"/>
</dbReference>
<dbReference type="InterPro" id="IPR012796">
    <property type="entry name" value="Lysidine-tRNA-synth_C"/>
</dbReference>
<name>A0ABY6Z3Z0_9BACL</name>
<evidence type="ECO:0000256" key="4">
    <source>
        <dbReference type="ARBA" id="ARBA00022694"/>
    </source>
</evidence>
<dbReference type="SUPFAM" id="SSF82829">
    <property type="entry name" value="MesJ substrate recognition domain-like"/>
    <property type="match status" value="1"/>
</dbReference>
<dbReference type="Gene3D" id="3.40.50.620">
    <property type="entry name" value="HUPs"/>
    <property type="match status" value="1"/>
</dbReference>
<evidence type="ECO:0000313" key="10">
    <source>
        <dbReference type="EMBL" id="WAH37348.1"/>
    </source>
</evidence>
<dbReference type="Pfam" id="PF01171">
    <property type="entry name" value="ATP_bind_3"/>
    <property type="match status" value="1"/>
</dbReference>
<dbReference type="InterPro" id="IPR011063">
    <property type="entry name" value="TilS/TtcA_N"/>
</dbReference>
<dbReference type="PANTHER" id="PTHR43033">
    <property type="entry name" value="TRNA(ILE)-LYSIDINE SYNTHASE-RELATED"/>
    <property type="match status" value="1"/>
</dbReference>
<accession>A0ABY6Z3Z0</accession>
<proteinExistence type="inferred from homology"/>
<dbReference type="GO" id="GO:0032267">
    <property type="term" value="F:tRNA(Ile)-lysidine synthase activity"/>
    <property type="evidence" value="ECO:0007669"/>
    <property type="project" value="UniProtKB-EC"/>
</dbReference>
<dbReference type="Gene3D" id="3.30.465.60">
    <property type="match status" value="1"/>
</dbReference>
<comment type="domain">
    <text evidence="8">The N-terminal region contains the highly conserved SGGXDS motif, predicted to be a P-loop motif involved in ATP binding.</text>
</comment>
<dbReference type="SUPFAM" id="SSF52402">
    <property type="entry name" value="Adenine nucleotide alpha hydrolases-like"/>
    <property type="match status" value="1"/>
</dbReference>
<comment type="subcellular location">
    <subcellularLocation>
        <location evidence="1 8">Cytoplasm</location>
    </subcellularLocation>
</comment>
<dbReference type="HAMAP" id="MF_01161">
    <property type="entry name" value="tRNA_Ile_lys_synt"/>
    <property type="match status" value="1"/>
</dbReference>
<evidence type="ECO:0000313" key="11">
    <source>
        <dbReference type="Proteomes" id="UP001164803"/>
    </source>
</evidence>
<gene>
    <name evidence="8 10" type="primary">tilS</name>
    <name evidence="10" type="ORF">NZD86_02035</name>
</gene>
<dbReference type="CDD" id="cd01992">
    <property type="entry name" value="TilS_N"/>
    <property type="match status" value="1"/>
</dbReference>
<keyword evidence="3 8" id="KW-0436">Ligase</keyword>
<dbReference type="SUPFAM" id="SSF56037">
    <property type="entry name" value="PheT/TilS domain"/>
    <property type="match status" value="1"/>
</dbReference>
<dbReference type="RefSeq" id="WP_268044829.1">
    <property type="nucleotide sequence ID" value="NZ_CP104064.1"/>
</dbReference>
<dbReference type="Proteomes" id="UP001164803">
    <property type="component" value="Chromosome"/>
</dbReference>
<comment type="function">
    <text evidence="8">Ligates lysine onto the cytidine present at position 34 of the AUA codon-specific tRNA(Ile) that contains the anticodon CAU, in an ATP-dependent manner. Cytidine is converted to lysidine, thus changing the amino acid specificity of the tRNA from methionine to isoleucine.</text>
</comment>
<sequence length="485" mass="55565">MQLELDVKRLIDRYIATNHSIVAGVSGGVDSMVLLYCLRQLAERVDRLSSLLIVHVHHGLRETADRDAEFVHDYCQKSGIPVRIERVHVPTEQGIGLEAAARDVRYKALVSAAKACSNAVIALAHHEDDQIETFMLRWLRGTGLHGLGSMRRVGEREGVPLLRPLLHTSRGAIEEFARAHDIPHIEDESNQDDRYVRNYLRHQVIPKLRSVQSDLGPVTSRLTEYLQADDDFLHMEAKALCEQMVSERTDLHVRIDLPRLVHAHVSLQRRAIHILLNCFASTGWSHRHVQAVLQLAQHDESPSASIQLRKGLSAWRSYDSLYIGFDMVTERAEPETWVWNLYEEARFQIIRKQMHWHFRAVQLSQSVDTVHRNGGLWRLLLPPVSSVQIRCGEPRALRVRPLGLGGSKKLQDVFTDKKIPRLFRSDWPIIYIDDDIAWIPGVVRTEMHTIHPSEARGWVILAHLGRGSCEEMRTLSSNMQRMIRE</sequence>
<keyword evidence="2 8" id="KW-0963">Cytoplasm</keyword>
<evidence type="ECO:0000256" key="8">
    <source>
        <dbReference type="HAMAP-Rule" id="MF_01161"/>
    </source>
</evidence>
<evidence type="ECO:0000256" key="5">
    <source>
        <dbReference type="ARBA" id="ARBA00022741"/>
    </source>
</evidence>
<dbReference type="NCBIfam" id="TIGR02432">
    <property type="entry name" value="lysidine_TilS_N"/>
    <property type="match status" value="1"/>
</dbReference>
<reference evidence="10" key="1">
    <citation type="submission" date="2022-08" db="EMBL/GenBank/DDBJ databases">
        <title>Alicyclobacillus dauci DSM2870, complete genome.</title>
        <authorList>
            <person name="Wang Q."/>
            <person name="Cai R."/>
            <person name="Wang Z."/>
        </authorList>
    </citation>
    <scope>NUCLEOTIDE SEQUENCE</scope>
    <source>
        <strain evidence="10">DSM 28700</strain>
    </source>
</reference>
<organism evidence="10 11">
    <name type="scientific">Alicyclobacillus dauci</name>
    <dbReference type="NCBI Taxonomy" id="1475485"/>
    <lineage>
        <taxon>Bacteria</taxon>
        <taxon>Bacillati</taxon>
        <taxon>Bacillota</taxon>
        <taxon>Bacilli</taxon>
        <taxon>Bacillales</taxon>
        <taxon>Alicyclobacillaceae</taxon>
        <taxon>Alicyclobacillus</taxon>
    </lineage>
</organism>
<dbReference type="InterPro" id="IPR012094">
    <property type="entry name" value="tRNA_Ile_lys_synt"/>
</dbReference>
<dbReference type="PANTHER" id="PTHR43033:SF1">
    <property type="entry name" value="TRNA(ILE)-LYSIDINE SYNTHASE-RELATED"/>
    <property type="match status" value="1"/>
</dbReference>
<dbReference type="Pfam" id="PF09179">
    <property type="entry name" value="TilS"/>
    <property type="match status" value="1"/>
</dbReference>
<dbReference type="InterPro" id="IPR015262">
    <property type="entry name" value="tRNA_Ile_lys_synt_subst-bd"/>
</dbReference>
<evidence type="ECO:0000259" key="9">
    <source>
        <dbReference type="SMART" id="SM00977"/>
    </source>
</evidence>